<proteinExistence type="predicted"/>
<evidence type="ECO:0000313" key="1">
    <source>
        <dbReference type="EMBL" id="AKH47871.1"/>
    </source>
</evidence>
<name>A0A0F7L9V4_9VIRU</name>
<sequence length="55" mass="5834">MALELAVVVVVVSDVTGTSVVVSDAIPHVLTSIECYVTRWYVTVSSGQELVRVGV</sequence>
<accession>A0A0F7L9V4</accession>
<dbReference type="EMBL" id="KR029599">
    <property type="protein sequence ID" value="AKH47871.1"/>
    <property type="molecule type" value="Genomic_DNA"/>
</dbReference>
<reference evidence="1" key="1">
    <citation type="journal article" date="2015" name="Front. Microbiol.">
        <title>Combining genomic sequencing methods to explore viral diversity and reveal potential virus-host interactions.</title>
        <authorList>
            <person name="Chow C.E."/>
            <person name="Winget D.M."/>
            <person name="White R.A.III."/>
            <person name="Hallam S.J."/>
            <person name="Suttle C.A."/>
        </authorList>
    </citation>
    <scope>NUCLEOTIDE SEQUENCE</scope>
    <source>
        <strain evidence="1">Oxic1_4</strain>
    </source>
</reference>
<protein>
    <submittedName>
        <fullName evidence="1">Uncharacterized protein</fullName>
    </submittedName>
</protein>
<organism evidence="1">
    <name type="scientific">uncultured marine virus</name>
    <dbReference type="NCBI Taxonomy" id="186617"/>
    <lineage>
        <taxon>Viruses</taxon>
        <taxon>environmental samples</taxon>
    </lineage>
</organism>
<reference evidence="1" key="2">
    <citation type="submission" date="2015-03" db="EMBL/GenBank/DDBJ databases">
        <authorList>
            <person name="Chow C.-E.T."/>
            <person name="Winget D.M."/>
            <person name="White R.A.III."/>
            <person name="Hallam S.J."/>
            <person name="Suttle C.A."/>
        </authorList>
    </citation>
    <scope>NUCLEOTIDE SEQUENCE</scope>
    <source>
        <strain evidence="1">Oxic1_4</strain>
    </source>
</reference>